<feature type="compositionally biased region" description="Low complexity" evidence="1">
    <location>
        <begin position="221"/>
        <end position="233"/>
    </location>
</feature>
<feature type="region of interest" description="Disordered" evidence="1">
    <location>
        <begin position="394"/>
        <end position="419"/>
    </location>
</feature>
<dbReference type="PANTHER" id="PTHR42031:SF1">
    <property type="entry name" value="KEY LIME PATHOGENICITY PROTEIN"/>
    <property type="match status" value="1"/>
</dbReference>
<evidence type="ECO:0000313" key="3">
    <source>
        <dbReference type="EMBL" id="PFH58653.1"/>
    </source>
</evidence>
<feature type="compositionally biased region" description="Basic residues" evidence="1">
    <location>
        <begin position="394"/>
        <end position="404"/>
    </location>
</feature>
<dbReference type="STRING" id="268505.A0A2A9PCN8"/>
<evidence type="ECO:0000259" key="2">
    <source>
        <dbReference type="Pfam" id="PF25438"/>
    </source>
</evidence>
<feature type="compositionally biased region" description="Pro residues" evidence="1">
    <location>
        <begin position="264"/>
        <end position="286"/>
    </location>
</feature>
<dbReference type="OrthoDB" id="5377599at2759"/>
<evidence type="ECO:0000313" key="4">
    <source>
        <dbReference type="Proteomes" id="UP000037136"/>
    </source>
</evidence>
<protein>
    <recommendedName>
        <fullName evidence="2">DUF7896 domain-containing protein</fullName>
    </recommendedName>
</protein>
<name>A0A2A9PCN8_OPHUN</name>
<feature type="region of interest" description="Disordered" evidence="1">
    <location>
        <begin position="214"/>
        <end position="233"/>
    </location>
</feature>
<dbReference type="AlphaFoldDB" id="A0A2A9PCN8"/>
<evidence type="ECO:0000256" key="1">
    <source>
        <dbReference type="SAM" id="MobiDB-lite"/>
    </source>
</evidence>
<feature type="compositionally biased region" description="Polar residues" evidence="1">
    <location>
        <begin position="57"/>
        <end position="67"/>
    </location>
</feature>
<accession>A0A2A9PCN8</accession>
<keyword evidence="4" id="KW-1185">Reference proteome</keyword>
<feature type="compositionally biased region" description="Low complexity" evidence="1">
    <location>
        <begin position="70"/>
        <end position="79"/>
    </location>
</feature>
<reference evidence="3 4" key="2">
    <citation type="journal article" date="2017" name="Sci. Rep.">
        <title>Ant-infecting Ophiocordyceps genomes reveal a high diversity of potential behavioral manipulation genes and a possible major role for enterotoxins.</title>
        <authorList>
            <person name="de Bekker C."/>
            <person name="Ohm R.A."/>
            <person name="Evans H.C."/>
            <person name="Brachmann A."/>
            <person name="Hughes D.P."/>
        </authorList>
    </citation>
    <scope>NUCLEOTIDE SEQUENCE [LARGE SCALE GENOMIC DNA]</scope>
    <source>
        <strain evidence="3 4">SC16a</strain>
    </source>
</reference>
<feature type="region of interest" description="Disordered" evidence="1">
    <location>
        <begin position="54"/>
        <end position="106"/>
    </location>
</feature>
<dbReference type="InterPro" id="IPR057218">
    <property type="entry name" value="DUF7896"/>
</dbReference>
<reference evidence="3 4" key="1">
    <citation type="journal article" date="2015" name="BMC Genomics">
        <title>Gene expression during zombie ant biting behavior reflects the complexity underlying fungal parasitic behavioral manipulation.</title>
        <authorList>
            <person name="de Bekker C."/>
            <person name="Ohm R.A."/>
            <person name="Loreto R.G."/>
            <person name="Sebastian A."/>
            <person name="Albert I."/>
            <person name="Merrow M."/>
            <person name="Brachmann A."/>
            <person name="Hughes D.P."/>
        </authorList>
    </citation>
    <scope>NUCLEOTIDE SEQUENCE [LARGE SCALE GENOMIC DNA]</scope>
    <source>
        <strain evidence="3 4">SC16a</strain>
    </source>
</reference>
<sequence length="575" mass="61819">MNLAPDNSNDNARVQQIQRQLCHHESLAAHYRKLLQVRAEEPVSDAAATRVMMDTSPWGSVSQQQDDGASRSMSRSASSRSEKVPSTSPDARASGRGGSRPLPNVGITPDAYLARWNGVDEQQSYLAMTRTNLSPSDAYGSSGPSACPSMISGSSLVEPSHPLTRQSSALEGVNMIRLVSAQSWQSDAPETKPSSTCDQDFFGVGAGFDTTRHHSSLMERSTSSASNKSTCSSLGRRFKEACQRVRHNSDRNVIAPKPYHAAGSPPPLPPPPPPPPPPSSSPPTGPLSPENGPTRQESKLALQKTPYQRPKHPRVYCSECRDHPDGFRGDHELRRHLNAKHRGVVKKFVCRDPATVGIASKVTVLYPLSECKACSSGKQYGAYYNAAAHLRRTHFKPRAPRGKNKGPADERRGGKGGGDWPPMVDLKLWYDEVLVASDEAAATMVLDDAVATVEDEPPDRDDVGMNLFPDVDTAFAVDTTAAAAYALSPSTIPPDAQAASAFSISPPASASPAFLSYSPLSFNHPSAAPSTDYSRDGAPRQPFTLTYPLDAALSAPFYNGTAQAMPNCMWSIEDV</sequence>
<comment type="caution">
    <text evidence="3">The sequence shown here is derived from an EMBL/GenBank/DDBJ whole genome shotgun (WGS) entry which is preliminary data.</text>
</comment>
<dbReference type="EMBL" id="LAZP02000272">
    <property type="protein sequence ID" value="PFH58653.1"/>
    <property type="molecule type" value="Genomic_DNA"/>
</dbReference>
<dbReference type="Pfam" id="PF25438">
    <property type="entry name" value="DUF7896"/>
    <property type="match status" value="1"/>
</dbReference>
<gene>
    <name evidence="3" type="ORF">XA68_13422</name>
</gene>
<dbReference type="PANTHER" id="PTHR42031">
    <property type="entry name" value="KEY LIME PATHOGENICITY PROTEIN"/>
    <property type="match status" value="1"/>
</dbReference>
<dbReference type="Proteomes" id="UP000037136">
    <property type="component" value="Unassembled WGS sequence"/>
</dbReference>
<feature type="domain" description="DUF7896" evidence="2">
    <location>
        <begin position="345"/>
        <end position="433"/>
    </location>
</feature>
<proteinExistence type="predicted"/>
<organism evidence="3 4">
    <name type="scientific">Ophiocordyceps unilateralis</name>
    <name type="common">Zombie-ant fungus</name>
    <name type="synonym">Torrubia unilateralis</name>
    <dbReference type="NCBI Taxonomy" id="268505"/>
    <lineage>
        <taxon>Eukaryota</taxon>
        <taxon>Fungi</taxon>
        <taxon>Dikarya</taxon>
        <taxon>Ascomycota</taxon>
        <taxon>Pezizomycotina</taxon>
        <taxon>Sordariomycetes</taxon>
        <taxon>Hypocreomycetidae</taxon>
        <taxon>Hypocreales</taxon>
        <taxon>Ophiocordycipitaceae</taxon>
        <taxon>Ophiocordyceps</taxon>
    </lineage>
</organism>
<feature type="region of interest" description="Disordered" evidence="1">
    <location>
        <begin position="248"/>
        <end position="315"/>
    </location>
</feature>